<accession>A0A9X2BYM6</accession>
<feature type="region of interest" description="Disordered" evidence="1">
    <location>
        <begin position="44"/>
        <end position="72"/>
    </location>
</feature>
<keyword evidence="3" id="KW-1185">Reference proteome</keyword>
<keyword evidence="2" id="KW-0223">Dioxygenase</keyword>
<dbReference type="AlphaFoldDB" id="A0A9X2BYM6"/>
<gene>
    <name evidence="2" type="ORF">LPC04_07400</name>
</gene>
<evidence type="ECO:0000313" key="2">
    <source>
        <dbReference type="EMBL" id="MCK9685532.1"/>
    </source>
</evidence>
<evidence type="ECO:0000256" key="1">
    <source>
        <dbReference type="SAM" id="MobiDB-lite"/>
    </source>
</evidence>
<comment type="caution">
    <text evidence="2">The sequence shown here is derived from an EMBL/GenBank/DDBJ whole genome shotgun (WGS) entry which is preliminary data.</text>
</comment>
<feature type="compositionally biased region" description="Low complexity" evidence="1">
    <location>
        <begin position="45"/>
        <end position="59"/>
    </location>
</feature>
<dbReference type="EMBL" id="JAJLJH010000001">
    <property type="protein sequence ID" value="MCK9685532.1"/>
    <property type="molecule type" value="Genomic_DNA"/>
</dbReference>
<dbReference type="PANTHER" id="PTHR34315:SF1">
    <property type="entry name" value="INTRADIOL RING-CLEAVAGE DIOXYGENASES DOMAIN-CONTAINING PROTEIN-RELATED"/>
    <property type="match status" value="1"/>
</dbReference>
<proteinExistence type="predicted"/>
<dbReference type="GO" id="GO:0005506">
    <property type="term" value="F:iron ion binding"/>
    <property type="evidence" value="ECO:0007669"/>
    <property type="project" value="InterPro"/>
</dbReference>
<name>A0A9X2BYM6_9BURK</name>
<dbReference type="PANTHER" id="PTHR34315">
    <property type="match status" value="1"/>
</dbReference>
<dbReference type="InterPro" id="IPR015889">
    <property type="entry name" value="Intradiol_dOase_core"/>
</dbReference>
<dbReference type="RefSeq" id="WP_275681531.1">
    <property type="nucleotide sequence ID" value="NZ_JAJLJH010000001.1"/>
</dbReference>
<dbReference type="Proteomes" id="UP001139353">
    <property type="component" value="Unassembled WGS sequence"/>
</dbReference>
<protein>
    <submittedName>
        <fullName evidence="2">Intradiol ring-cleavage dioxygenase</fullName>
    </submittedName>
</protein>
<sequence length="284" mass="29042">MDDHDKGLAHDLDTLGRRRVLLGAAGLAATTLLTVWGCGGGGDSTGQAGSASSSGSSSGSSGGSGSTSTGTCAVSAEETQGPFPADGSNTINGTVSNALALTGIVRSDIRSSFGSLSGTAAGVPTTLTLTLVNVNDSCAVLSGYAIYVWHCDRDGEYSLYGVTDQNYLRGVQETDASGTVTFTTIFPACYSGRMPHIHIEVYRSETTATSYTNKLKTTQLAFPVDVCETIYSTAAGYSQSVTNLAQISFATDMVFSDGTATEMSTVTGSVADGYTVSLQVGISV</sequence>
<organism evidence="2 3">
    <name type="scientific">Scleromatobacter humisilvae</name>
    <dbReference type="NCBI Taxonomy" id="2897159"/>
    <lineage>
        <taxon>Bacteria</taxon>
        <taxon>Pseudomonadati</taxon>
        <taxon>Pseudomonadota</taxon>
        <taxon>Betaproteobacteria</taxon>
        <taxon>Burkholderiales</taxon>
        <taxon>Sphaerotilaceae</taxon>
        <taxon>Scleromatobacter</taxon>
    </lineage>
</organism>
<dbReference type="SUPFAM" id="SSF49482">
    <property type="entry name" value="Aromatic compound dioxygenase"/>
    <property type="match status" value="1"/>
</dbReference>
<evidence type="ECO:0000313" key="3">
    <source>
        <dbReference type="Proteomes" id="UP001139353"/>
    </source>
</evidence>
<reference evidence="2" key="1">
    <citation type="submission" date="2021-11" db="EMBL/GenBank/DDBJ databases">
        <title>BS-T2-15 a new species belonging to the Comamonadaceae family isolated from the soil of a French oak forest.</title>
        <authorList>
            <person name="Mieszkin S."/>
            <person name="Alain K."/>
        </authorList>
    </citation>
    <scope>NUCLEOTIDE SEQUENCE</scope>
    <source>
        <strain evidence="2">BS-T2-15</strain>
    </source>
</reference>
<dbReference type="GO" id="GO:0016702">
    <property type="term" value="F:oxidoreductase activity, acting on single donors with incorporation of molecular oxygen, incorporation of two atoms of oxygen"/>
    <property type="evidence" value="ECO:0007669"/>
    <property type="project" value="InterPro"/>
</dbReference>
<keyword evidence="2" id="KW-0560">Oxidoreductase</keyword>
<dbReference type="Gene3D" id="2.60.130.10">
    <property type="entry name" value="Aromatic compound dioxygenase"/>
    <property type="match status" value="1"/>
</dbReference>